<comment type="caution">
    <text evidence="2">The sequence shown here is derived from an EMBL/GenBank/DDBJ whole genome shotgun (WGS) entry which is preliminary data.</text>
</comment>
<evidence type="ECO:0000313" key="3">
    <source>
        <dbReference type="Proteomes" id="UP001341840"/>
    </source>
</evidence>
<accession>A0ABU6TXY6</accession>
<evidence type="ECO:0000256" key="1">
    <source>
        <dbReference type="SAM" id="MobiDB-lite"/>
    </source>
</evidence>
<feature type="region of interest" description="Disordered" evidence="1">
    <location>
        <begin position="1"/>
        <end position="22"/>
    </location>
</feature>
<keyword evidence="3" id="KW-1185">Reference proteome</keyword>
<sequence length="211" mass="23260">MLEDAKAYMRTSGGKDSKARKAARVPLVDSDADYVQSRLEGLQVSDGGTRLDSNSLKALHSSGKAKASSSTMARVRFVIDEDMVNMLGRCCSDLNIPEPYYFRRVARCANGDSGVAVLASLRDLSLTRLGGAFADDGEAMQDATFKLMEKLLEAKGVAIRDYNYRVVQRLQTEIAELNRKLALPINERVRELELANSMMKAELEAFHEACS</sequence>
<evidence type="ECO:0000313" key="2">
    <source>
        <dbReference type="EMBL" id="MED6153712.1"/>
    </source>
</evidence>
<gene>
    <name evidence="2" type="ORF">PIB30_104739</name>
</gene>
<proteinExistence type="predicted"/>
<dbReference type="EMBL" id="JASCZI010094301">
    <property type="protein sequence ID" value="MED6153712.1"/>
    <property type="molecule type" value="Genomic_DNA"/>
</dbReference>
<name>A0ABU6TXY6_9FABA</name>
<dbReference type="Proteomes" id="UP001341840">
    <property type="component" value="Unassembled WGS sequence"/>
</dbReference>
<feature type="compositionally biased region" description="Basic and acidic residues" evidence="1">
    <location>
        <begin position="1"/>
        <end position="19"/>
    </location>
</feature>
<organism evidence="2 3">
    <name type="scientific">Stylosanthes scabra</name>
    <dbReference type="NCBI Taxonomy" id="79078"/>
    <lineage>
        <taxon>Eukaryota</taxon>
        <taxon>Viridiplantae</taxon>
        <taxon>Streptophyta</taxon>
        <taxon>Embryophyta</taxon>
        <taxon>Tracheophyta</taxon>
        <taxon>Spermatophyta</taxon>
        <taxon>Magnoliopsida</taxon>
        <taxon>eudicotyledons</taxon>
        <taxon>Gunneridae</taxon>
        <taxon>Pentapetalae</taxon>
        <taxon>rosids</taxon>
        <taxon>fabids</taxon>
        <taxon>Fabales</taxon>
        <taxon>Fabaceae</taxon>
        <taxon>Papilionoideae</taxon>
        <taxon>50 kb inversion clade</taxon>
        <taxon>dalbergioids sensu lato</taxon>
        <taxon>Dalbergieae</taxon>
        <taxon>Pterocarpus clade</taxon>
        <taxon>Stylosanthes</taxon>
    </lineage>
</organism>
<reference evidence="2 3" key="1">
    <citation type="journal article" date="2023" name="Plants (Basel)">
        <title>Bridging the Gap: Combining Genomics and Transcriptomics Approaches to Understand Stylosanthes scabra, an Orphan Legume from the Brazilian Caatinga.</title>
        <authorList>
            <person name="Ferreira-Neto J.R.C."/>
            <person name="da Silva M.D."/>
            <person name="Binneck E."/>
            <person name="de Melo N.F."/>
            <person name="da Silva R.H."/>
            <person name="de Melo A.L.T.M."/>
            <person name="Pandolfi V."/>
            <person name="Bustamante F.O."/>
            <person name="Brasileiro-Vidal A.C."/>
            <person name="Benko-Iseppon A.M."/>
        </authorList>
    </citation>
    <scope>NUCLEOTIDE SEQUENCE [LARGE SCALE GENOMIC DNA]</scope>
    <source>
        <tissue evidence="2">Leaves</tissue>
    </source>
</reference>
<protein>
    <submittedName>
        <fullName evidence="2">Uncharacterized protein</fullName>
    </submittedName>
</protein>